<dbReference type="InterPro" id="IPR003615">
    <property type="entry name" value="HNH_nuc"/>
</dbReference>
<dbReference type="Gene3D" id="1.10.30.50">
    <property type="match status" value="1"/>
</dbReference>
<dbReference type="GO" id="GO:0008270">
    <property type="term" value="F:zinc ion binding"/>
    <property type="evidence" value="ECO:0007669"/>
    <property type="project" value="InterPro"/>
</dbReference>
<dbReference type="CDD" id="cd00085">
    <property type="entry name" value="HNHc"/>
    <property type="match status" value="1"/>
</dbReference>
<accession>A0A1H8V864</accession>
<dbReference type="EMBL" id="FOCX01000034">
    <property type="protein sequence ID" value="SEP11443.1"/>
    <property type="molecule type" value="Genomic_DNA"/>
</dbReference>
<keyword evidence="3" id="KW-1185">Reference proteome</keyword>
<dbReference type="InterPro" id="IPR002711">
    <property type="entry name" value="HNH"/>
</dbReference>
<dbReference type="AlphaFoldDB" id="A0A1H8V864"/>
<keyword evidence="2" id="KW-0255">Endonuclease</keyword>
<evidence type="ECO:0000259" key="1">
    <source>
        <dbReference type="SMART" id="SM00507"/>
    </source>
</evidence>
<sequence>MVIVHQPGTVASEWDVPGTGQTVADFNDAYRPDALVSIVVFEQALSDELPDWNSIDGADLWEAVQDTSVDHYAYPEPRLIRATASLPSNIETYHELICYQYARLIQLAADVTHEGFLWKRYSQLKDGEYEMASITKEDKYQLQEDFGVCVYCKTEAKTTFDHVIPTGDGGADTISNQVPACQSCNSSKGDADVIEWCKERGEPVPRIVWGKYLKQYRDQLLDDGTLAEELTQDDRERWDGVEIQRTVTDRIRKRYAN</sequence>
<proteinExistence type="predicted"/>
<dbReference type="Pfam" id="PF01844">
    <property type="entry name" value="HNH"/>
    <property type="match status" value="1"/>
</dbReference>
<dbReference type="PANTHER" id="PTHR33877:SF2">
    <property type="entry name" value="OS07G0170200 PROTEIN"/>
    <property type="match status" value="1"/>
</dbReference>
<dbReference type="GO" id="GO:0004519">
    <property type="term" value="F:endonuclease activity"/>
    <property type="evidence" value="ECO:0007669"/>
    <property type="project" value="UniProtKB-KW"/>
</dbReference>
<name>A0A1H8V864_9EURY</name>
<evidence type="ECO:0000313" key="3">
    <source>
        <dbReference type="Proteomes" id="UP000198775"/>
    </source>
</evidence>
<keyword evidence="2" id="KW-0540">Nuclease</keyword>
<reference evidence="3" key="1">
    <citation type="submission" date="2016-10" db="EMBL/GenBank/DDBJ databases">
        <authorList>
            <person name="Varghese N."/>
            <person name="Submissions S."/>
        </authorList>
    </citation>
    <scope>NUCLEOTIDE SEQUENCE [LARGE SCALE GENOMIC DNA]</scope>
    <source>
        <strain evidence="3">IBRC-M 10043</strain>
    </source>
</reference>
<dbReference type="Proteomes" id="UP000198775">
    <property type="component" value="Unassembled WGS sequence"/>
</dbReference>
<dbReference type="GO" id="GO:0003676">
    <property type="term" value="F:nucleic acid binding"/>
    <property type="evidence" value="ECO:0007669"/>
    <property type="project" value="InterPro"/>
</dbReference>
<dbReference type="PANTHER" id="PTHR33877">
    <property type="entry name" value="SLL1193 PROTEIN"/>
    <property type="match status" value="1"/>
</dbReference>
<keyword evidence="2" id="KW-0378">Hydrolase</keyword>
<feature type="domain" description="HNH nuclease" evidence="1">
    <location>
        <begin position="136"/>
        <end position="186"/>
    </location>
</feature>
<gene>
    <name evidence="2" type="ORF">SAMN05216388_103419</name>
</gene>
<dbReference type="InterPro" id="IPR052892">
    <property type="entry name" value="NA-targeting_endonuclease"/>
</dbReference>
<dbReference type="SMART" id="SM00507">
    <property type="entry name" value="HNHc"/>
    <property type="match status" value="1"/>
</dbReference>
<organism evidence="2 3">
    <name type="scientific">Halorientalis persicus</name>
    <dbReference type="NCBI Taxonomy" id="1367881"/>
    <lineage>
        <taxon>Archaea</taxon>
        <taxon>Methanobacteriati</taxon>
        <taxon>Methanobacteriota</taxon>
        <taxon>Stenosarchaea group</taxon>
        <taxon>Halobacteria</taxon>
        <taxon>Halobacteriales</taxon>
        <taxon>Haloarculaceae</taxon>
        <taxon>Halorientalis</taxon>
    </lineage>
</organism>
<evidence type="ECO:0000313" key="2">
    <source>
        <dbReference type="EMBL" id="SEP11443.1"/>
    </source>
</evidence>
<protein>
    <submittedName>
        <fullName evidence="2">HNH endonuclease</fullName>
    </submittedName>
</protein>